<accession>A0ABM6R1Z2</accession>
<dbReference type="Pfam" id="PF08659">
    <property type="entry name" value="KR"/>
    <property type="match status" value="1"/>
</dbReference>
<dbReference type="Gene3D" id="3.10.129.110">
    <property type="entry name" value="Polyketide synthase dehydratase"/>
    <property type="match status" value="1"/>
</dbReference>
<dbReference type="InterPro" id="IPR014031">
    <property type="entry name" value="Ketoacyl_synth_C"/>
</dbReference>
<dbReference type="InterPro" id="IPR029063">
    <property type="entry name" value="SAM-dependent_MTases_sf"/>
</dbReference>
<dbReference type="SUPFAM" id="SSF51735">
    <property type="entry name" value="NAD(P)-binding Rossmann-fold domains"/>
    <property type="match status" value="1"/>
</dbReference>
<feature type="domain" description="Ketosynthase family 3 (KS3)" evidence="9">
    <location>
        <begin position="1033"/>
        <end position="1450"/>
    </location>
</feature>
<dbReference type="InterPro" id="IPR020806">
    <property type="entry name" value="PKS_PP-bd"/>
</dbReference>
<dbReference type="PROSITE" id="PS52004">
    <property type="entry name" value="KS3_2"/>
    <property type="match status" value="1"/>
</dbReference>
<dbReference type="InterPro" id="IPR013217">
    <property type="entry name" value="Methyltransf_12"/>
</dbReference>
<feature type="compositionally biased region" description="Polar residues" evidence="7">
    <location>
        <begin position="1008"/>
        <end position="1020"/>
    </location>
</feature>
<evidence type="ECO:0000313" key="11">
    <source>
        <dbReference type="Proteomes" id="UP000235315"/>
    </source>
</evidence>
<dbReference type="EMBL" id="CP025738">
    <property type="protein sequence ID" value="AUO47497.1"/>
    <property type="molecule type" value="Genomic_DNA"/>
</dbReference>
<dbReference type="InterPro" id="IPR036291">
    <property type="entry name" value="NAD(P)-bd_dom_sf"/>
</dbReference>
<keyword evidence="3" id="KW-0596">Phosphopantetheine</keyword>
<sequence length="1869" mass="203420">MSQTVLPFSQVASLIYAPRWQCSKLQTDTRACFEHDILVVIPARQVATFEALKQWLPDAQSLLLNAENVERIGYLVESGAVSRIVFMSVTPWRDGIDDQAIKAFLQMNKRLAKLAHLRLDIVTVKSIVSPAAEAPTHPVDSVYIGLGQTAAKEFSDWDVRCFSVTAFTQKHFRAVVHGHFPVESGQPITLDDHQWWTQTLAAQSLAPVDTAKGFKQGGTYLIFGATGGLGSMLAHYLASRYQARLILIGRRASADELLADLRPLAASVVYEQADLADAAAVTALLARYPEIDGIIHSALVLDDAVLSNMTEQALMRVLEPKLHGMVNLLNAVRGRDFDFVLLFSSIQSYIANAGQANYTAACVSKDALGGLLRDVLMVNTKVINWGYWGSIGIVASPLYRERMQKLQIGSIEASEGLAIIEALLHSAVPQISVVKASTQALERLRISPHSEAGIESPVSAAQSLLAAVVPAFDPSSETVRRNIGLSQGLQNYARARLAQITIPVVTVPRHAKLVAAIKAIARSHGPSREQLLSEFPEGAGHVALLDACLACYPQILSGEIDPLTVLFPEGSFALVEPVYRDNPLADYFNNIVAQVVDRFARQQSRPLQLLEVGAGTGSTCQFVLPILQGRDATYTFTDLSHAFLNKARSRFSEYGFVRYELCDIAQPTTSDQRYDVIIATNVIHATADLPATLVNVRDRLAPGGIFILNEITSCQDYATLTFGLTEGWWLSVDPYRIPNSPLVAAATWRSLLSEAGFSTTISHGSEDQQVIVARLEPAAIESTAKAGATPSAGVTGDPQASVEHWVRRIIADVLCAYEDEIDVDQPFNEYGVDSLIAMELLKPFKESLGYLPATVLFEHPTIARLARYFLTEFGEVVACAASAMLSPAAGTQQPPTAVTPTAQPSLTPAVNVAAAPTLQRPACALLRQVIAETMLMEPDELEDTVPFKEYGIDSIISLELLKPLRERFGYLPATLLFEYPTVDRLATYLEQHYPESVGPQASEPASVANESLSEPEQSFSAGAAMDATSPTRADDLAVVGMAGQFPDADDVQEFWFRLQAGRRCTSSIPCQRWPLEGFENPRSPLEGGSYTSIGGFVRDIDAFDHQFFNITPLEAQRMDPQERLFLQNAYHTFTDAGYRRGDLKGSETGVFVGVMNGGYAWHRPEEPTDPTPTSLFWSIANRVSYLFDLKGPSMAIDTACSASLTALHLACQAVRSGDCTQALVGGVNLIVNPRHYEQLCSLHMLSRSGTCSPFGSAADGFVDGEGICAILIKPYADAIRANDRIYGVIRGTAVNAGGQSNGYSAPNPEAQSRVVGKALERAGLMPADIHFVEAHGTGTELGDPVEIRGLSSAFKGVAAGSVAIGSVKGNVGHLESAAGMTGVIKALKQLQARALVPSINAQQINPLLNLADTPFYLVQQPQALPAHGTLYGSVSSFGAGGANAHAVLQSVPAPVVQPTTEVNIALLSARTEAGLQRQIDALHDWLEQHDPTLTAISYTLCCAREHFAYRQGYVFSSKAQLLSLLRQDLQQRAPAMADPVNVPSMTQPVAGSGRLLVAQADALVLAFRAGQDIAWSAYFPRREVVSLPGYPFEKTRSWVRSTQSAFHNANDLVRQHSILGAEIAPAAWALVHCLENRRELTLKAVIWRSVICDLDDVLLDVNGERFELRSLDHAQIYCEGLLQPTVENTQVKWSAPEPSSTFMGHQEIYRQFTRLGYQYGDDLRPLRWAKVGQTSVRTLLDTGRDWGYRISPALLDGGLQTAILIPQLQGLGADELLVPYHLGECRVLRIPEHEAVFCHCVMRPAQPNDRSVTFDLLFSDGQGRPLIVMRELTSVVVHKSALKTERSTGIDRDFSALHRPSRIVAFDLD</sequence>
<gene>
    <name evidence="10" type="ORF">C1C98_19660</name>
</gene>
<dbReference type="InterPro" id="IPR036736">
    <property type="entry name" value="ACP-like_sf"/>
</dbReference>
<dbReference type="Pfam" id="PF00550">
    <property type="entry name" value="PP-binding"/>
    <property type="match status" value="2"/>
</dbReference>
<proteinExistence type="inferred from homology"/>
<dbReference type="Pfam" id="PF02801">
    <property type="entry name" value="Ketoacyl-synt_C"/>
    <property type="match status" value="1"/>
</dbReference>
<dbReference type="Gene3D" id="3.40.47.10">
    <property type="match status" value="1"/>
</dbReference>
<dbReference type="InterPro" id="IPR049551">
    <property type="entry name" value="PKS_DH_C"/>
</dbReference>
<dbReference type="InterPro" id="IPR018201">
    <property type="entry name" value="Ketoacyl_synth_AS"/>
</dbReference>
<evidence type="ECO:0000313" key="10">
    <source>
        <dbReference type="EMBL" id="AUO47497.1"/>
    </source>
</evidence>
<dbReference type="Pfam" id="PF14765">
    <property type="entry name" value="PS-DH"/>
    <property type="match status" value="1"/>
</dbReference>
<dbReference type="Pfam" id="PF08242">
    <property type="entry name" value="Methyltransf_12"/>
    <property type="match status" value="1"/>
</dbReference>
<dbReference type="InterPro" id="IPR009081">
    <property type="entry name" value="PP-bd_ACP"/>
</dbReference>
<keyword evidence="6" id="KW-0511">Multifunctional enzyme</keyword>
<keyword evidence="5" id="KW-0808">Transferase</keyword>
<protein>
    <submittedName>
        <fullName evidence="10">KR domain-containing protein</fullName>
    </submittedName>
</protein>
<dbReference type="Gene3D" id="3.40.50.720">
    <property type="entry name" value="NAD(P)-binding Rossmann-like Domain"/>
    <property type="match status" value="1"/>
</dbReference>
<dbReference type="Gene3D" id="1.10.1200.10">
    <property type="entry name" value="ACP-like"/>
    <property type="match status" value="2"/>
</dbReference>
<dbReference type="PROSITE" id="PS00606">
    <property type="entry name" value="KS3_1"/>
    <property type="match status" value="1"/>
</dbReference>
<name>A0ABM6R1Z2_PSEO1</name>
<dbReference type="PANTHER" id="PTHR43775:SF37">
    <property type="entry name" value="SI:DKEY-61P9.11"/>
    <property type="match status" value="1"/>
</dbReference>
<feature type="region of interest" description="Disordered" evidence="7">
    <location>
        <begin position="996"/>
        <end position="1026"/>
    </location>
</feature>
<feature type="domain" description="Carrier" evidence="8">
    <location>
        <begin position="920"/>
        <end position="993"/>
    </location>
</feature>
<reference evidence="10 11" key="1">
    <citation type="submission" date="2018-01" db="EMBL/GenBank/DDBJ databases">
        <title>Tropical forage species Digitaria eriantha prevents oxidative stress under low temperature conditions by the incorporation of polyhydroxybutyrate-producing endophytic bacteria.</title>
        <authorList>
            <person name="Stritzler M."/>
            <person name="Ayub N."/>
        </authorList>
    </citation>
    <scope>NUCLEOTIDE SEQUENCE [LARGE SCALE GENOMIC DNA]</scope>
    <source>
        <strain evidence="10 11">FR1</strain>
    </source>
</reference>
<dbReference type="Pfam" id="PF00109">
    <property type="entry name" value="ketoacyl-synt"/>
    <property type="match status" value="1"/>
</dbReference>
<dbReference type="PROSITE" id="PS50075">
    <property type="entry name" value="CARRIER"/>
    <property type="match status" value="2"/>
</dbReference>
<dbReference type="Proteomes" id="UP000235315">
    <property type="component" value="Chromosome"/>
</dbReference>
<dbReference type="CDD" id="cd00833">
    <property type="entry name" value="PKS"/>
    <property type="match status" value="1"/>
</dbReference>
<keyword evidence="11" id="KW-1185">Reference proteome</keyword>
<dbReference type="InterPro" id="IPR014030">
    <property type="entry name" value="Ketoacyl_synth_N"/>
</dbReference>
<dbReference type="InterPro" id="IPR020841">
    <property type="entry name" value="PKS_Beta-ketoAc_synthase_dom"/>
</dbReference>
<feature type="domain" description="Carrier" evidence="8">
    <location>
        <begin position="797"/>
        <end position="873"/>
    </location>
</feature>
<dbReference type="InterPro" id="IPR050091">
    <property type="entry name" value="PKS_NRPS_Biosynth_Enz"/>
</dbReference>
<keyword evidence="4" id="KW-0597">Phosphoprotein</keyword>
<dbReference type="PROSITE" id="PS00012">
    <property type="entry name" value="PHOSPHOPANTETHEINE"/>
    <property type="match status" value="2"/>
</dbReference>
<dbReference type="Gene3D" id="3.40.50.150">
    <property type="entry name" value="Vaccinia Virus protein VP39"/>
    <property type="match status" value="1"/>
</dbReference>
<evidence type="ECO:0000256" key="2">
    <source>
        <dbReference type="ARBA" id="ARBA00006484"/>
    </source>
</evidence>
<organism evidence="10 11">
    <name type="scientific">Pseudomonas ogarae (strain DSM 112162 / CECT 30235 / F113)</name>
    <dbReference type="NCBI Taxonomy" id="1114970"/>
    <lineage>
        <taxon>Bacteria</taxon>
        <taxon>Pseudomonadati</taxon>
        <taxon>Pseudomonadota</taxon>
        <taxon>Gammaproteobacteria</taxon>
        <taxon>Pseudomonadales</taxon>
        <taxon>Pseudomonadaceae</taxon>
        <taxon>Pseudomonas</taxon>
    </lineage>
</organism>
<dbReference type="InterPro" id="IPR042104">
    <property type="entry name" value="PKS_dehydratase_sf"/>
</dbReference>
<dbReference type="RefSeq" id="WP_080569995.1">
    <property type="nucleotide sequence ID" value="NZ_CP158964.1"/>
</dbReference>
<dbReference type="CDD" id="cd02440">
    <property type="entry name" value="AdoMet_MTases"/>
    <property type="match status" value="1"/>
</dbReference>
<evidence type="ECO:0000256" key="5">
    <source>
        <dbReference type="ARBA" id="ARBA00022679"/>
    </source>
</evidence>
<dbReference type="SUPFAM" id="SSF47336">
    <property type="entry name" value="ACP-like"/>
    <property type="match status" value="2"/>
</dbReference>
<dbReference type="PANTHER" id="PTHR43775">
    <property type="entry name" value="FATTY ACID SYNTHASE"/>
    <property type="match status" value="1"/>
</dbReference>
<dbReference type="CDD" id="cd08953">
    <property type="entry name" value="KR_2_SDR_x"/>
    <property type="match status" value="1"/>
</dbReference>
<dbReference type="InterPro" id="IPR006162">
    <property type="entry name" value="Ppantetheine_attach_site"/>
</dbReference>
<evidence type="ECO:0000256" key="6">
    <source>
        <dbReference type="ARBA" id="ARBA00023268"/>
    </source>
</evidence>
<dbReference type="InterPro" id="IPR016039">
    <property type="entry name" value="Thiolase-like"/>
</dbReference>
<dbReference type="SUPFAM" id="SSF53335">
    <property type="entry name" value="S-adenosyl-L-methionine-dependent methyltransferases"/>
    <property type="match status" value="1"/>
</dbReference>
<evidence type="ECO:0000259" key="9">
    <source>
        <dbReference type="PROSITE" id="PS52004"/>
    </source>
</evidence>
<dbReference type="Pfam" id="PF16197">
    <property type="entry name" value="KAsynt_C_assoc"/>
    <property type="match status" value="1"/>
</dbReference>
<dbReference type="SMART" id="SM00822">
    <property type="entry name" value="PKS_KR"/>
    <property type="match status" value="1"/>
</dbReference>
<evidence type="ECO:0000256" key="1">
    <source>
        <dbReference type="ARBA" id="ARBA00005194"/>
    </source>
</evidence>
<evidence type="ECO:0000256" key="3">
    <source>
        <dbReference type="ARBA" id="ARBA00022450"/>
    </source>
</evidence>
<comment type="pathway">
    <text evidence="1">Lipid metabolism; fatty acid biosynthesis.</text>
</comment>
<comment type="similarity">
    <text evidence="2">Belongs to the short-chain dehydrogenases/reductases (SDR) family.</text>
</comment>
<dbReference type="SMART" id="SM01294">
    <property type="entry name" value="PKS_PP_betabranch"/>
    <property type="match status" value="2"/>
</dbReference>
<dbReference type="SMART" id="SM00825">
    <property type="entry name" value="PKS_KS"/>
    <property type="match status" value="1"/>
</dbReference>
<dbReference type="InterPro" id="IPR013968">
    <property type="entry name" value="PKS_KR"/>
</dbReference>
<evidence type="ECO:0000256" key="4">
    <source>
        <dbReference type="ARBA" id="ARBA00022553"/>
    </source>
</evidence>
<dbReference type="Gene3D" id="1.10.1240.100">
    <property type="match status" value="1"/>
</dbReference>
<dbReference type="InterPro" id="IPR032821">
    <property type="entry name" value="PKS_assoc"/>
</dbReference>
<evidence type="ECO:0000256" key="7">
    <source>
        <dbReference type="SAM" id="MobiDB-lite"/>
    </source>
</evidence>
<evidence type="ECO:0000259" key="8">
    <source>
        <dbReference type="PROSITE" id="PS50075"/>
    </source>
</evidence>
<dbReference type="SMART" id="SM00823">
    <property type="entry name" value="PKS_PP"/>
    <property type="match status" value="2"/>
</dbReference>
<dbReference type="InterPro" id="IPR057326">
    <property type="entry name" value="KR_dom"/>
</dbReference>
<dbReference type="SUPFAM" id="SSF53901">
    <property type="entry name" value="Thiolase-like"/>
    <property type="match status" value="1"/>
</dbReference>